<evidence type="ECO:0000313" key="3">
    <source>
        <dbReference type="Proteomes" id="UP000309215"/>
    </source>
</evidence>
<proteinExistence type="predicted"/>
<comment type="caution">
    <text evidence="2">The sequence shown here is derived from an EMBL/GenBank/DDBJ whole genome shotgun (WGS) entry which is preliminary data.</text>
</comment>
<gene>
    <name evidence="2" type="ORF">E8A74_45120</name>
</gene>
<organism evidence="2 3">
    <name type="scientific">Polyangium fumosum</name>
    <dbReference type="NCBI Taxonomy" id="889272"/>
    <lineage>
        <taxon>Bacteria</taxon>
        <taxon>Pseudomonadati</taxon>
        <taxon>Myxococcota</taxon>
        <taxon>Polyangia</taxon>
        <taxon>Polyangiales</taxon>
        <taxon>Polyangiaceae</taxon>
        <taxon>Polyangium</taxon>
    </lineage>
</organism>
<sequence>MQSRRWFEVKVQSPWRTARKQARRIILLPDGNHRKGESSRDYAAGAANVVGCAEHVALRGDVETLLVCIASRQNVDKRPEAFFDVVAAQFAWLRTEVREGRALVPCGIRCSVRGDLARMRAAGGARARLVASIEAACEATRSLPEPRMNLEFWIDYPDELAWERDVDLVLRTGAEEPDVVRPGFCLPPFVPCAATTTLWPDVHPEEIGALIDRGLRDAPSHFAPGYNLELALELARALPRARIPAPMRLTLPVCASAEEIDTRLGAFHADPTGEPAVEVSCLGPRGWGGHERALDDDTWYAIRIVPAARSAEGIAEDYDAVIAPGQAAPNVLLAAPSTAAAPVHPCAPTAQGILHALRRAVRFPVAHVLLQGADRSRGPSISVDPPWPAEILDLIEVTAAKPERSIEQIVRARLPSAAGADAERDLLVEAMSARVLGQALSEGLLLPDRSLRQGDRNYAYTGAYMMLRVPDEADPTGEGWERSAELAIRCMLAISAGDNGVFDRVLPGEMPDAWRARLQSAAHHLEAIARGERPAAPPVGPGMRIVDAIGKQWESLFSRHASASGALSQACRDALVRHYRANALERAPDVVDNPLVRRLGLGGPPRQEAIAHIEARYASRAPGPVGERIRRLLHEHAGDPARFADLQRELRLLLHIVDTAPTIAVEVLFLFCGLATPAEHVHEMRLRALIEVGQLADPTFRLANDLASLSRNGGDRDTGKESCLSILIPKGVSPSTGAAALERARALGETYLAWLEEHLGHAMARLAPAWPSMAEKVMRAVHVGRGVYRCAHYTTLSSEEMLALLGEVSRARPRRDPPANALAAPGSSASPVKPLLPLTGTG</sequence>
<dbReference type="AlphaFoldDB" id="A0A4U1IQM3"/>
<name>A0A4U1IQM3_9BACT</name>
<dbReference type="EMBL" id="SSMQ01000085">
    <property type="protein sequence ID" value="TKC96520.1"/>
    <property type="molecule type" value="Genomic_DNA"/>
</dbReference>
<dbReference type="RefSeq" id="WP_136935362.1">
    <property type="nucleotide sequence ID" value="NZ_SSMQ01000085.1"/>
</dbReference>
<dbReference type="Proteomes" id="UP000309215">
    <property type="component" value="Unassembled WGS sequence"/>
</dbReference>
<dbReference type="OrthoDB" id="5478280at2"/>
<evidence type="ECO:0000313" key="2">
    <source>
        <dbReference type="EMBL" id="TKC96520.1"/>
    </source>
</evidence>
<protein>
    <submittedName>
        <fullName evidence="2">Uncharacterized protein</fullName>
    </submittedName>
</protein>
<feature type="region of interest" description="Disordered" evidence="1">
    <location>
        <begin position="812"/>
        <end position="842"/>
    </location>
</feature>
<accession>A0A4U1IQM3</accession>
<evidence type="ECO:0000256" key="1">
    <source>
        <dbReference type="SAM" id="MobiDB-lite"/>
    </source>
</evidence>
<keyword evidence="3" id="KW-1185">Reference proteome</keyword>
<reference evidence="2 3" key="1">
    <citation type="submission" date="2019-04" db="EMBL/GenBank/DDBJ databases">
        <authorList>
            <person name="Li Y."/>
            <person name="Wang J."/>
        </authorList>
    </citation>
    <scope>NUCLEOTIDE SEQUENCE [LARGE SCALE GENOMIC DNA]</scope>
    <source>
        <strain evidence="2 3">DSM 14668</strain>
    </source>
</reference>